<dbReference type="EMBL" id="FOES01000008">
    <property type="protein sequence ID" value="SEQ21254.1"/>
    <property type="molecule type" value="Genomic_DNA"/>
</dbReference>
<evidence type="ECO:0000256" key="3">
    <source>
        <dbReference type="ARBA" id="ARBA00022630"/>
    </source>
</evidence>
<dbReference type="Gene3D" id="1.10.540.10">
    <property type="entry name" value="Acyl-CoA dehydrogenase/oxidase, N-terminal domain"/>
    <property type="match status" value="1"/>
</dbReference>
<dbReference type="InterPro" id="IPR013786">
    <property type="entry name" value="AcylCoA_DH/ox_N"/>
</dbReference>
<evidence type="ECO:0000313" key="7">
    <source>
        <dbReference type="Proteomes" id="UP000199427"/>
    </source>
</evidence>
<evidence type="ECO:0000259" key="5">
    <source>
        <dbReference type="Pfam" id="PF02771"/>
    </source>
</evidence>
<dbReference type="InterPro" id="IPR009100">
    <property type="entry name" value="AcylCoA_DH/oxidase_NM_dom_sf"/>
</dbReference>
<comment type="similarity">
    <text evidence="2">Belongs to the acyl-CoA dehydrogenase family.</text>
</comment>
<dbReference type="Proteomes" id="UP000199427">
    <property type="component" value="Unassembled WGS sequence"/>
</dbReference>
<comment type="cofactor">
    <cofactor evidence="1">
        <name>FAD</name>
        <dbReference type="ChEBI" id="CHEBI:57692"/>
    </cofactor>
</comment>
<keyword evidence="4" id="KW-0274">FAD</keyword>
<dbReference type="FunFam" id="1.10.540.10:FF:000026">
    <property type="entry name" value="Acyl-CoA dehydrogenase medium chain"/>
    <property type="match status" value="1"/>
</dbReference>
<dbReference type="SUPFAM" id="SSF56645">
    <property type="entry name" value="Acyl-CoA dehydrogenase NM domain-like"/>
    <property type="match status" value="1"/>
</dbReference>
<dbReference type="PANTHER" id="PTHR43884">
    <property type="entry name" value="ACYL-COA DEHYDROGENASE"/>
    <property type="match status" value="1"/>
</dbReference>
<dbReference type="STRING" id="571933.SAMN05216362_10878"/>
<protein>
    <recommendedName>
        <fullName evidence="5">Acyl-CoA dehydrogenase/oxidase N-terminal domain-containing protein</fullName>
    </recommendedName>
</protein>
<dbReference type="AlphaFoldDB" id="A0A1H9E6A1"/>
<evidence type="ECO:0000313" key="6">
    <source>
        <dbReference type="EMBL" id="SEQ21254.1"/>
    </source>
</evidence>
<accession>A0A1H9E6A1</accession>
<reference evidence="6 7" key="1">
    <citation type="submission" date="2016-10" db="EMBL/GenBank/DDBJ databases">
        <authorList>
            <person name="de Groot N.N."/>
        </authorList>
    </citation>
    <scope>NUCLEOTIDE SEQUENCE [LARGE SCALE GENOMIC DNA]</scope>
    <source>
        <strain evidence="6 7">DSM 21633</strain>
    </source>
</reference>
<evidence type="ECO:0000256" key="2">
    <source>
        <dbReference type="ARBA" id="ARBA00009347"/>
    </source>
</evidence>
<dbReference type="InterPro" id="IPR037069">
    <property type="entry name" value="AcylCoA_DH/ox_N_sf"/>
</dbReference>
<dbReference type="PANTHER" id="PTHR43884:SF12">
    <property type="entry name" value="ISOVALERYL-COA DEHYDROGENASE, MITOCHONDRIAL-RELATED"/>
    <property type="match status" value="1"/>
</dbReference>
<evidence type="ECO:0000256" key="1">
    <source>
        <dbReference type="ARBA" id="ARBA00001974"/>
    </source>
</evidence>
<feature type="domain" description="Acyl-CoA dehydrogenase/oxidase N-terminal" evidence="5">
    <location>
        <begin position="6"/>
        <end position="89"/>
    </location>
</feature>
<organism evidence="6 7">
    <name type="scientific">Piscibacillus halophilus</name>
    <dbReference type="NCBI Taxonomy" id="571933"/>
    <lineage>
        <taxon>Bacteria</taxon>
        <taxon>Bacillati</taxon>
        <taxon>Bacillota</taxon>
        <taxon>Bacilli</taxon>
        <taxon>Bacillales</taxon>
        <taxon>Bacillaceae</taxon>
        <taxon>Piscibacillus</taxon>
    </lineage>
</organism>
<evidence type="ECO:0000256" key="4">
    <source>
        <dbReference type="ARBA" id="ARBA00022827"/>
    </source>
</evidence>
<gene>
    <name evidence="6" type="ORF">SAMN05216362_10878</name>
</gene>
<keyword evidence="7" id="KW-1185">Reference proteome</keyword>
<dbReference type="GO" id="GO:0050660">
    <property type="term" value="F:flavin adenine dinucleotide binding"/>
    <property type="evidence" value="ECO:0007669"/>
    <property type="project" value="InterPro"/>
</dbReference>
<dbReference type="GO" id="GO:0003995">
    <property type="term" value="F:acyl-CoA dehydrogenase activity"/>
    <property type="evidence" value="ECO:0007669"/>
    <property type="project" value="TreeGrafter"/>
</dbReference>
<proteinExistence type="inferred from homology"/>
<sequence length="97" mass="10985">MNLNFTDEQNMMRKMVRDFAQQEVAPAVERMEAEDRFPVELIEKMGELGILGIPIPEEHGGAGMDYVSYIIAIHECVPGMGYNLVVKVHYRPGSRNC</sequence>
<name>A0A1H9E6A1_9BACI</name>
<keyword evidence="3" id="KW-0285">Flavoprotein</keyword>
<dbReference type="Pfam" id="PF02771">
    <property type="entry name" value="Acyl-CoA_dh_N"/>
    <property type="match status" value="1"/>
</dbReference>